<keyword evidence="5" id="KW-1185">Reference proteome</keyword>
<dbReference type="GO" id="GO:0042302">
    <property type="term" value="F:structural constituent of cuticle"/>
    <property type="evidence" value="ECO:0007669"/>
    <property type="project" value="UniProtKB-UniRule"/>
</dbReference>
<name>A0A182P157_9DIPT</name>
<dbReference type="PRINTS" id="PR00947">
    <property type="entry name" value="CUTICLE"/>
</dbReference>
<dbReference type="InterPro" id="IPR000618">
    <property type="entry name" value="Insect_cuticle"/>
</dbReference>
<evidence type="ECO:0000256" key="1">
    <source>
        <dbReference type="ARBA" id="ARBA00022460"/>
    </source>
</evidence>
<proteinExistence type="predicted"/>
<dbReference type="AlphaFoldDB" id="A0A182P157"/>
<dbReference type="PANTHER" id="PTHR12236:SF46">
    <property type="entry name" value="CUTICULAR PROTEIN 30B-RELATED"/>
    <property type="match status" value="1"/>
</dbReference>
<dbReference type="VEuPathDB" id="VectorBase:AEPI000639"/>
<dbReference type="EnsemblMetazoa" id="AEPI000639-RA">
    <property type="protein sequence ID" value="AEPI000639-PA"/>
    <property type="gene ID" value="AEPI000639"/>
</dbReference>
<keyword evidence="3" id="KW-0732">Signal</keyword>
<reference evidence="5" key="1">
    <citation type="submission" date="2013-03" db="EMBL/GenBank/DDBJ databases">
        <title>The Genome Sequence of Anopheles epiroticus epiroticus2.</title>
        <authorList>
            <consortium name="The Broad Institute Genomics Platform"/>
            <person name="Neafsey D.E."/>
            <person name="Howell P."/>
            <person name="Walker B."/>
            <person name="Young S.K."/>
            <person name="Zeng Q."/>
            <person name="Gargeya S."/>
            <person name="Fitzgerald M."/>
            <person name="Haas B."/>
            <person name="Abouelleil A."/>
            <person name="Allen A.W."/>
            <person name="Alvarado L."/>
            <person name="Arachchi H.M."/>
            <person name="Berlin A.M."/>
            <person name="Chapman S.B."/>
            <person name="Gainer-Dewar J."/>
            <person name="Goldberg J."/>
            <person name="Griggs A."/>
            <person name="Gujja S."/>
            <person name="Hansen M."/>
            <person name="Howarth C."/>
            <person name="Imamovic A."/>
            <person name="Ireland A."/>
            <person name="Larimer J."/>
            <person name="McCowan C."/>
            <person name="Murphy C."/>
            <person name="Pearson M."/>
            <person name="Poon T.W."/>
            <person name="Priest M."/>
            <person name="Roberts A."/>
            <person name="Saif S."/>
            <person name="Shea T."/>
            <person name="Sisk P."/>
            <person name="Sykes S."/>
            <person name="Wortman J."/>
            <person name="Nusbaum C."/>
            <person name="Birren B."/>
        </authorList>
    </citation>
    <scope>NUCLEOTIDE SEQUENCE [LARGE SCALE GENOMIC DNA]</scope>
    <source>
        <strain evidence="5">Epiroticus2</strain>
    </source>
</reference>
<protein>
    <submittedName>
        <fullName evidence="4">Uncharacterized protein</fullName>
    </submittedName>
</protein>
<evidence type="ECO:0000256" key="3">
    <source>
        <dbReference type="SAM" id="SignalP"/>
    </source>
</evidence>
<dbReference type="GO" id="GO:0005615">
    <property type="term" value="C:extracellular space"/>
    <property type="evidence" value="ECO:0007669"/>
    <property type="project" value="TreeGrafter"/>
</dbReference>
<dbReference type="STRING" id="199890.A0A182P157"/>
<dbReference type="GO" id="GO:0031012">
    <property type="term" value="C:extracellular matrix"/>
    <property type="evidence" value="ECO:0007669"/>
    <property type="project" value="TreeGrafter"/>
</dbReference>
<evidence type="ECO:0000256" key="2">
    <source>
        <dbReference type="PROSITE-ProRule" id="PRU00497"/>
    </source>
</evidence>
<organism evidence="4 5">
    <name type="scientific">Anopheles epiroticus</name>
    <dbReference type="NCBI Taxonomy" id="199890"/>
    <lineage>
        <taxon>Eukaryota</taxon>
        <taxon>Metazoa</taxon>
        <taxon>Ecdysozoa</taxon>
        <taxon>Arthropoda</taxon>
        <taxon>Hexapoda</taxon>
        <taxon>Insecta</taxon>
        <taxon>Pterygota</taxon>
        <taxon>Neoptera</taxon>
        <taxon>Endopterygota</taxon>
        <taxon>Diptera</taxon>
        <taxon>Nematocera</taxon>
        <taxon>Culicoidea</taxon>
        <taxon>Culicidae</taxon>
        <taxon>Anophelinae</taxon>
        <taxon>Anopheles</taxon>
    </lineage>
</organism>
<dbReference type="PROSITE" id="PS51155">
    <property type="entry name" value="CHIT_BIND_RR_2"/>
    <property type="match status" value="3"/>
</dbReference>
<keyword evidence="1 2" id="KW-0193">Cuticle</keyword>
<accession>A0A182P157</accession>
<dbReference type="Proteomes" id="UP000075885">
    <property type="component" value="Unassembled WGS sequence"/>
</dbReference>
<dbReference type="PANTHER" id="PTHR12236">
    <property type="entry name" value="STRUCTURAL CONTITUENT OF CUTICLE"/>
    <property type="match status" value="1"/>
</dbReference>
<dbReference type="InterPro" id="IPR031311">
    <property type="entry name" value="CHIT_BIND_RR_consensus"/>
</dbReference>
<evidence type="ECO:0000313" key="5">
    <source>
        <dbReference type="Proteomes" id="UP000075885"/>
    </source>
</evidence>
<dbReference type="Pfam" id="PF00379">
    <property type="entry name" value="Chitin_bind_4"/>
    <property type="match status" value="3"/>
</dbReference>
<reference evidence="4" key="2">
    <citation type="submission" date="2020-05" db="UniProtKB">
        <authorList>
            <consortium name="EnsemblMetazoa"/>
        </authorList>
    </citation>
    <scope>IDENTIFICATION</scope>
    <source>
        <strain evidence="4">Epiroticus2</strain>
    </source>
</reference>
<feature type="chain" id="PRO_5008130741" evidence="3">
    <location>
        <begin position="18"/>
        <end position="464"/>
    </location>
</feature>
<feature type="signal peptide" evidence="3">
    <location>
        <begin position="1"/>
        <end position="17"/>
    </location>
</feature>
<dbReference type="PROSITE" id="PS00233">
    <property type="entry name" value="CHIT_BIND_RR_1"/>
    <property type="match status" value="3"/>
</dbReference>
<evidence type="ECO:0000313" key="4">
    <source>
        <dbReference type="EnsemblMetazoa" id="AEPI000639-PA"/>
    </source>
</evidence>
<sequence>MAFKYCILFALVAAASAAVLPVAVKHIEYQDAPAEYQFQYSVHDDHTGDIKSQQEERHGDNVVGQYTLIDADGYRRVVDYTADEHNGFNAVVRREPVKTAIPVTKVVAPVAKIYAAPIAKFFVILAIVGVANAVLLPTLVKKVEVEAPAEYQFSYSVHDDHTGDIKSQQEERHGDDVKGQYTLIDADGHRRVVDYTADEHNGFNAVVRREPLEGHKLVKTAVPVTKVAVPVAHYVAPALKVAVPVAKYAVPVAKMGVALASLFLEEFNEYYAKVSDRKTMHAMQGLRHEFLAVVAFLAVASAQHYDPHHYQPQYQQYHQPAVVKTIQPALIKTVQPALVKTVKHVEYPEAPAEYQFQYSVHDDHTGDIKSQQEERHGDDVKGQYTLIDADGHRRVVDYTADEHNGFNAVVRREPLEGHKIVKTIAPVAKVIAPIPVAKVYSAPITKVVAPQVHYSHQPHYDQHY</sequence>
<dbReference type="InterPro" id="IPR051217">
    <property type="entry name" value="Insect_Cuticle_Struc_Prot"/>
</dbReference>